<dbReference type="SUPFAM" id="SSF103481">
    <property type="entry name" value="Multidrug resistance efflux transporter EmrE"/>
    <property type="match status" value="1"/>
</dbReference>
<comment type="subcellular location">
    <subcellularLocation>
        <location evidence="1 7">Membrane</location>
        <topology evidence="1 7">Multi-pass membrane protein</topology>
    </subcellularLocation>
</comment>
<comment type="similarity">
    <text evidence="2 7">Belongs to the purine permeases (TC 2.A.7.14) family.</text>
</comment>
<evidence type="ECO:0000256" key="8">
    <source>
        <dbReference type="SAM" id="MobiDB-lite"/>
    </source>
</evidence>
<evidence type="ECO:0000256" key="5">
    <source>
        <dbReference type="ARBA" id="ARBA00022989"/>
    </source>
</evidence>
<feature type="transmembrane region" description="Helical" evidence="7">
    <location>
        <begin position="106"/>
        <end position="125"/>
    </location>
</feature>
<reference evidence="9 10" key="1">
    <citation type="submission" date="2014-04" db="EMBL/GenBank/DDBJ databases">
        <authorList>
            <consortium name="International Citrus Genome Consortium"/>
            <person name="Gmitter F."/>
            <person name="Chen C."/>
            <person name="Farmerie W."/>
            <person name="Harkins T."/>
            <person name="Desany B."/>
            <person name="Mohiuddin M."/>
            <person name="Kodira C."/>
            <person name="Borodovsky M."/>
            <person name="Lomsadze A."/>
            <person name="Burns P."/>
            <person name="Jenkins J."/>
            <person name="Prochnik S."/>
            <person name="Shu S."/>
            <person name="Chapman J."/>
            <person name="Pitluck S."/>
            <person name="Schmutz J."/>
            <person name="Rokhsar D."/>
        </authorList>
    </citation>
    <scope>NUCLEOTIDE SEQUENCE</scope>
</reference>
<feature type="transmembrane region" description="Helical" evidence="7">
    <location>
        <begin position="226"/>
        <end position="253"/>
    </location>
</feature>
<dbReference type="EMBL" id="KK784876">
    <property type="protein sequence ID" value="KDO81081.1"/>
    <property type="molecule type" value="Genomic_DNA"/>
</dbReference>
<feature type="transmembrane region" description="Helical" evidence="7">
    <location>
        <begin position="162"/>
        <end position="181"/>
    </location>
</feature>
<evidence type="ECO:0000313" key="9">
    <source>
        <dbReference type="EMBL" id="KDO81081.1"/>
    </source>
</evidence>
<keyword evidence="5 7" id="KW-1133">Transmembrane helix</keyword>
<feature type="region of interest" description="Disordered" evidence="8">
    <location>
        <begin position="78"/>
        <end position="97"/>
    </location>
</feature>
<name>A0A067H0I0_CITSI</name>
<dbReference type="Pfam" id="PF16913">
    <property type="entry name" value="PUNUT"/>
    <property type="match status" value="1"/>
</dbReference>
<dbReference type="GO" id="GO:0015211">
    <property type="term" value="F:purine nucleoside transmembrane transporter activity"/>
    <property type="evidence" value="ECO:0007669"/>
    <property type="project" value="UniProtKB-UniRule"/>
</dbReference>
<dbReference type="GO" id="GO:0005345">
    <property type="term" value="F:purine nucleobase transmembrane transporter activity"/>
    <property type="evidence" value="ECO:0007669"/>
    <property type="project" value="UniProtKB-UniRule"/>
</dbReference>
<dbReference type="KEGG" id="cit:102612040"/>
<dbReference type="AlphaFoldDB" id="A0A067H0I0"/>
<protein>
    <recommendedName>
        <fullName evidence="7">Probable purine permease</fullName>
    </recommendedName>
</protein>
<accession>A0A067H0I0</accession>
<evidence type="ECO:0000256" key="4">
    <source>
        <dbReference type="ARBA" id="ARBA00022692"/>
    </source>
</evidence>
<feature type="transmembrane region" description="Helical" evidence="7">
    <location>
        <begin position="137"/>
        <end position="155"/>
    </location>
</feature>
<feature type="transmembrane region" description="Helical" evidence="7">
    <location>
        <begin position="301"/>
        <end position="322"/>
    </location>
</feature>
<feature type="transmembrane region" description="Helical" evidence="7">
    <location>
        <begin position="328"/>
        <end position="347"/>
    </location>
</feature>
<dbReference type="InterPro" id="IPR037185">
    <property type="entry name" value="EmrE-like"/>
</dbReference>
<sequence length="371" mass="40931">MAEMMETTKSKKTTMKIALLILNIILLAIGNCAGPLIMRLYFLHGGKRIWFSSWLETAGCPVILIPITVSYLQRRRSGTTTDHESSTSSQPSNNDDNKLILMRPPVFFASAIIGILTGLDNYLYAYGVARLPVSTSSLIIASQLAFTAAFAFLLVKQKLTSYSLNAVFLLTLGAVVLGLHTNGDRPDNESARQYLVGFLMTIGAAVLYGFVLPLMELTYKRARQEITYALVLEIQMVMCLFATLVCTVGMVVNKDFQAIGKEARAYTLGEGKYYAVVVASALIWQCFFLGAIGVIYCGSSLLSAIIIAVLLPVTEILAVIFYKEKFQAEKGVSLALSLWGFASYFYGEIKNKKKMKKREQLPETEMPIPNP</sequence>
<feature type="transmembrane region" description="Helical" evidence="7">
    <location>
        <begin position="273"/>
        <end position="294"/>
    </location>
</feature>
<comment type="caution">
    <text evidence="7">Lacks conserved residue(s) required for the propagation of feature annotation.</text>
</comment>
<dbReference type="STRING" id="2711.A0A067H0I0"/>
<dbReference type="PANTHER" id="PTHR31376:SF1">
    <property type="entry name" value="PURINE PERMEASE 2"/>
    <property type="match status" value="1"/>
</dbReference>
<keyword evidence="3 7" id="KW-0813">Transport</keyword>
<keyword evidence="10" id="KW-1185">Reference proteome</keyword>
<feature type="transmembrane region" description="Helical" evidence="7">
    <location>
        <begin position="49"/>
        <end position="72"/>
    </location>
</feature>
<evidence type="ECO:0000313" key="10">
    <source>
        <dbReference type="Proteomes" id="UP000027120"/>
    </source>
</evidence>
<evidence type="ECO:0000256" key="6">
    <source>
        <dbReference type="ARBA" id="ARBA00023136"/>
    </source>
</evidence>
<evidence type="ECO:0000256" key="2">
    <source>
        <dbReference type="ARBA" id="ARBA00006213"/>
    </source>
</evidence>
<keyword evidence="6 7" id="KW-0472">Membrane</keyword>
<evidence type="ECO:0000256" key="3">
    <source>
        <dbReference type="ARBA" id="ARBA00022448"/>
    </source>
</evidence>
<dbReference type="PaxDb" id="2711-XP_006472532.1"/>
<dbReference type="eggNOG" id="ENOG502QTN9">
    <property type="taxonomic scope" value="Eukaryota"/>
</dbReference>
<organism evidence="9 10">
    <name type="scientific">Citrus sinensis</name>
    <name type="common">Sweet orange</name>
    <name type="synonym">Citrus aurantium var. sinensis</name>
    <dbReference type="NCBI Taxonomy" id="2711"/>
    <lineage>
        <taxon>Eukaryota</taxon>
        <taxon>Viridiplantae</taxon>
        <taxon>Streptophyta</taxon>
        <taxon>Embryophyta</taxon>
        <taxon>Tracheophyta</taxon>
        <taxon>Spermatophyta</taxon>
        <taxon>Magnoliopsida</taxon>
        <taxon>eudicotyledons</taxon>
        <taxon>Gunneridae</taxon>
        <taxon>Pentapetalae</taxon>
        <taxon>rosids</taxon>
        <taxon>malvids</taxon>
        <taxon>Sapindales</taxon>
        <taxon>Rutaceae</taxon>
        <taxon>Aurantioideae</taxon>
        <taxon>Citrus</taxon>
    </lineage>
</organism>
<dbReference type="PANTHER" id="PTHR31376">
    <property type="entry name" value="OS09G0467300 PROTEIN-RELATED"/>
    <property type="match status" value="1"/>
</dbReference>
<feature type="transmembrane region" description="Helical" evidence="7">
    <location>
        <begin position="193"/>
        <end position="214"/>
    </location>
</feature>
<dbReference type="SMR" id="A0A067H0I0"/>
<evidence type="ECO:0000256" key="7">
    <source>
        <dbReference type="RuleBase" id="RU368015"/>
    </source>
</evidence>
<keyword evidence="4 7" id="KW-0812">Transmembrane</keyword>
<proteinExistence type="inferred from homology"/>
<dbReference type="GO" id="GO:0022857">
    <property type="term" value="F:transmembrane transporter activity"/>
    <property type="evidence" value="ECO:0000318"/>
    <property type="project" value="GO_Central"/>
</dbReference>
<dbReference type="GO" id="GO:0016020">
    <property type="term" value="C:membrane"/>
    <property type="evidence" value="ECO:0007669"/>
    <property type="project" value="UniProtKB-SubCell"/>
</dbReference>
<gene>
    <name evidence="9" type="ORF">CISIN_1g017456mg</name>
</gene>
<evidence type="ECO:0000256" key="1">
    <source>
        <dbReference type="ARBA" id="ARBA00004141"/>
    </source>
</evidence>
<dbReference type="InterPro" id="IPR030182">
    <property type="entry name" value="PUP_plant"/>
</dbReference>
<dbReference type="Proteomes" id="UP000027120">
    <property type="component" value="Unassembled WGS sequence"/>
</dbReference>